<gene>
    <name evidence="1" type="ordered locus">BN6_02800</name>
</gene>
<organism evidence="1 2">
    <name type="scientific">Saccharothrix espanaensis (strain ATCC 51144 / DSM 44229 / JCM 9112 / NBRC 15066 / NRRL 15764)</name>
    <dbReference type="NCBI Taxonomy" id="1179773"/>
    <lineage>
        <taxon>Bacteria</taxon>
        <taxon>Bacillati</taxon>
        <taxon>Actinomycetota</taxon>
        <taxon>Actinomycetes</taxon>
        <taxon>Pseudonocardiales</taxon>
        <taxon>Pseudonocardiaceae</taxon>
        <taxon>Saccharothrix</taxon>
    </lineage>
</organism>
<dbReference type="BioCyc" id="SESP1179773:BN6_RS01375-MONOMER"/>
<accession>K0JQZ9</accession>
<dbReference type="KEGG" id="sesp:BN6_02800"/>
<proteinExistence type="predicted"/>
<sequence length="84" mass="9213">MTGIDVDRLAPQLFAVVQQDDEEDWVAAWGMAFEDHAEVASTSGDLRMLTATAESALRYFEEGDEVRTTIVWVTPAAPRASALL</sequence>
<protein>
    <submittedName>
        <fullName evidence="1">Uncharacterized protein</fullName>
    </submittedName>
</protein>
<dbReference type="HOGENOM" id="CLU_2525538_0_0_11"/>
<dbReference type="Proteomes" id="UP000006281">
    <property type="component" value="Chromosome"/>
</dbReference>
<dbReference type="STRING" id="1179773.BN6_02800"/>
<dbReference type="PATRIC" id="fig|1179773.3.peg.284"/>
<dbReference type="EMBL" id="HE804045">
    <property type="protein sequence ID" value="CCH27612.1"/>
    <property type="molecule type" value="Genomic_DNA"/>
</dbReference>
<dbReference type="AlphaFoldDB" id="K0JQZ9"/>
<evidence type="ECO:0000313" key="1">
    <source>
        <dbReference type="EMBL" id="CCH27612.1"/>
    </source>
</evidence>
<evidence type="ECO:0000313" key="2">
    <source>
        <dbReference type="Proteomes" id="UP000006281"/>
    </source>
</evidence>
<dbReference type="RefSeq" id="WP_015097726.1">
    <property type="nucleotide sequence ID" value="NC_019673.1"/>
</dbReference>
<dbReference type="OrthoDB" id="3693450at2"/>
<keyword evidence="2" id="KW-1185">Reference proteome</keyword>
<name>K0JQZ9_SACES</name>
<reference evidence="1 2" key="1">
    <citation type="journal article" date="2012" name="BMC Genomics">
        <title>Complete genome sequence of Saccharothrix espanaensis DSM 44229T and comparison to the other completely sequenced Pseudonocardiaceae.</title>
        <authorList>
            <person name="Strobel T."/>
            <person name="Al-Dilaimi A."/>
            <person name="Blom J."/>
            <person name="Gessner A."/>
            <person name="Kalinowski J."/>
            <person name="Luzhetska M."/>
            <person name="Puhler A."/>
            <person name="Szczepanowski R."/>
            <person name="Bechthold A."/>
            <person name="Ruckert C."/>
        </authorList>
    </citation>
    <scope>NUCLEOTIDE SEQUENCE [LARGE SCALE GENOMIC DNA]</scope>
    <source>
        <strain evidence="2">ATCC 51144 / DSM 44229 / JCM 9112 / NBRC 15066 / NRRL 15764</strain>
    </source>
</reference>